<name>A0A812YJ24_9DINO</name>
<organism evidence="2 3">
    <name type="scientific">Symbiodinium necroappetens</name>
    <dbReference type="NCBI Taxonomy" id="1628268"/>
    <lineage>
        <taxon>Eukaryota</taxon>
        <taxon>Sar</taxon>
        <taxon>Alveolata</taxon>
        <taxon>Dinophyceae</taxon>
        <taxon>Suessiales</taxon>
        <taxon>Symbiodiniaceae</taxon>
        <taxon>Symbiodinium</taxon>
    </lineage>
</organism>
<dbReference type="EMBL" id="CAJNJA010041947">
    <property type="protein sequence ID" value="CAE7779425.1"/>
    <property type="molecule type" value="Genomic_DNA"/>
</dbReference>
<dbReference type="Proteomes" id="UP000601435">
    <property type="component" value="Unassembled WGS sequence"/>
</dbReference>
<evidence type="ECO:0000313" key="2">
    <source>
        <dbReference type="EMBL" id="CAE7779425.1"/>
    </source>
</evidence>
<gene>
    <name evidence="2" type="ORF">SNEC2469_LOCUS22829</name>
</gene>
<feature type="non-terminal residue" evidence="2">
    <location>
        <position position="77"/>
    </location>
</feature>
<feature type="non-terminal residue" evidence="2">
    <location>
        <position position="1"/>
    </location>
</feature>
<sequence length="77" mass="8107">TLLSVIKRNERSGVYEASEATTMATEDGQLSIVTQTDMSGGTPVGGKGYLQLPGAGGKRGPGINDISSSPLWKRRQQ</sequence>
<keyword evidence="3" id="KW-1185">Reference proteome</keyword>
<comment type="caution">
    <text evidence="2">The sequence shown here is derived from an EMBL/GenBank/DDBJ whole genome shotgun (WGS) entry which is preliminary data.</text>
</comment>
<dbReference type="AlphaFoldDB" id="A0A812YJ24"/>
<evidence type="ECO:0000256" key="1">
    <source>
        <dbReference type="SAM" id="MobiDB-lite"/>
    </source>
</evidence>
<protein>
    <submittedName>
        <fullName evidence="2">Uncharacterized protein</fullName>
    </submittedName>
</protein>
<feature type="region of interest" description="Disordered" evidence="1">
    <location>
        <begin position="52"/>
        <end position="77"/>
    </location>
</feature>
<proteinExistence type="predicted"/>
<reference evidence="2" key="1">
    <citation type="submission" date="2021-02" db="EMBL/GenBank/DDBJ databases">
        <authorList>
            <person name="Dougan E. K."/>
            <person name="Rhodes N."/>
            <person name="Thang M."/>
            <person name="Chan C."/>
        </authorList>
    </citation>
    <scope>NUCLEOTIDE SEQUENCE</scope>
</reference>
<accession>A0A812YJ24</accession>
<evidence type="ECO:0000313" key="3">
    <source>
        <dbReference type="Proteomes" id="UP000601435"/>
    </source>
</evidence>